<dbReference type="SUPFAM" id="SSF48452">
    <property type="entry name" value="TPR-like"/>
    <property type="match status" value="6"/>
</dbReference>
<name>A0AA36B4D6_OCTVU</name>
<organism evidence="4 5">
    <name type="scientific">Octopus vulgaris</name>
    <name type="common">Common octopus</name>
    <dbReference type="NCBI Taxonomy" id="6645"/>
    <lineage>
        <taxon>Eukaryota</taxon>
        <taxon>Metazoa</taxon>
        <taxon>Spiralia</taxon>
        <taxon>Lophotrochozoa</taxon>
        <taxon>Mollusca</taxon>
        <taxon>Cephalopoda</taxon>
        <taxon>Coleoidea</taxon>
        <taxon>Octopodiformes</taxon>
        <taxon>Octopoda</taxon>
        <taxon>Incirrata</taxon>
        <taxon>Octopodidae</taxon>
        <taxon>Octopus</taxon>
    </lineage>
</organism>
<dbReference type="Proteomes" id="UP001162480">
    <property type="component" value="Chromosome 8"/>
</dbReference>
<dbReference type="InterPro" id="IPR019734">
    <property type="entry name" value="TPR_rpt"/>
</dbReference>
<evidence type="ECO:0000313" key="5">
    <source>
        <dbReference type="Proteomes" id="UP001162480"/>
    </source>
</evidence>
<feature type="repeat" description="TPR" evidence="3">
    <location>
        <begin position="604"/>
        <end position="637"/>
    </location>
</feature>
<gene>
    <name evidence="4" type="ORF">OCTVUL_1B000807</name>
</gene>
<feature type="repeat" description="TPR" evidence="3">
    <location>
        <begin position="41"/>
        <end position="74"/>
    </location>
</feature>
<proteinExistence type="predicted"/>
<dbReference type="GO" id="GO:0006401">
    <property type="term" value="P:RNA catabolic process"/>
    <property type="evidence" value="ECO:0007669"/>
    <property type="project" value="InterPro"/>
</dbReference>
<dbReference type="PANTHER" id="PTHR15704:SF7">
    <property type="entry name" value="SUPERKILLER COMPLEX PROTEIN 3"/>
    <property type="match status" value="1"/>
</dbReference>
<dbReference type="Gene3D" id="1.25.40.10">
    <property type="entry name" value="Tetratricopeptide repeat domain"/>
    <property type="match status" value="8"/>
</dbReference>
<dbReference type="Pfam" id="PF14559">
    <property type="entry name" value="TPR_19"/>
    <property type="match status" value="1"/>
</dbReference>
<dbReference type="InterPro" id="IPR039226">
    <property type="entry name" value="Ski3/TTC37"/>
</dbReference>
<feature type="repeat" description="TPR" evidence="3">
    <location>
        <begin position="570"/>
        <end position="603"/>
    </location>
</feature>
<evidence type="ECO:0000256" key="1">
    <source>
        <dbReference type="ARBA" id="ARBA00022737"/>
    </source>
</evidence>
<dbReference type="SMART" id="SM00028">
    <property type="entry name" value="TPR"/>
    <property type="match status" value="13"/>
</dbReference>
<feature type="repeat" description="TPR" evidence="3">
    <location>
        <begin position="878"/>
        <end position="911"/>
    </location>
</feature>
<evidence type="ECO:0000256" key="2">
    <source>
        <dbReference type="ARBA" id="ARBA00022803"/>
    </source>
</evidence>
<evidence type="ECO:0000313" key="4">
    <source>
        <dbReference type="EMBL" id="CAI9726437.1"/>
    </source>
</evidence>
<dbReference type="PROSITE" id="PS50005">
    <property type="entry name" value="TPR"/>
    <property type="match status" value="4"/>
</dbReference>
<keyword evidence="2 3" id="KW-0802">TPR repeat</keyword>
<protein>
    <submittedName>
        <fullName evidence="4">Repeat 37</fullName>
    </submittedName>
</protein>
<sequence length="1581" mass="178298">MMDNKEIKSKLKAAREALKNKNYEEAENICKVILDFDEKNYNALVFRAVANVETKHRDEAISFYKQAIEINPDQVLAWQGLCSFYEKNSSSNNKTELIPIYEKLQVLYESEKDKQLEVLKKYVSLCSELGFVEKAIPVYQKLVCLSGESSTESVKLLQDMSQLLNKHKEISEQYGNVLISNYRKALDNKDLPADDKKWLAANYIFSLLKNGDQEFLMSEISQLKDSDPDNSTVIEYCLLIELDSKIGYLVPSFDDSFKKLMEKLATIDESSAVLSICRGVYSILSKDYKMATEHFREGLERDPLLFCAHYYLSLSLYYLHDKNLVDKASNIGIKASQKKTGRLTVPVNQLTTGLYLLQAKMSMENTSLGVLNNMVKLLIDTESSNIEIQITLAYLYIKLEKYQEAEECVEELAESESAEVVALKGWLLFHQGNYEAALQKLLAAVSEYSENSKFLLMLGRIYWQLKDSHTDNQESSNYSEKSFKSFLQAAKLDPYNCEIFLYLGHFYLHVQQDKGKARKCYQKAFNLDPENSDVGAAFCDIMMDTGDVGDESVLEYLKSVTTKAGPGGAKWAWLRLGLKYLKNEDPNNAVISFQAALRPDPLDFHIWECLGEAYINRGSYTAALKAFTKVTELDAESVYSQYMIAFIKQILGLYSEAVTEYKVILEKEPDYVPALKGVGETLLLQAKSFISRFLDKRILDACEEAICYLTRAASQRPDLSCIWKMLGDACTILNVVDINNFRKLMVPCKLTTANAPNPESKISLHKISIMELGSKCYGKAIKCFPECSSLWHDLGVSFMYQTKEIEAMYLRKGQHKSMEVERKAQKAIEILKQAVTLDPQNFQHWNALGVAACTEVVFNPKLAQHCFSKAIQLDSNNVVPWTNLGALYLRNQNLLLAHEAFSVAQSLDPNYVTCWIGQAFIADTVGHDEAMDLFRHTTELGNHVESLIGYGHWVCSMLLDETKHDTSLYRYNIERMSVVPAACDALSKYTERIQDCAVAFNMYGLLLERHGLHSMAEKAFSRAIDLLEKEKNENSEFKLKVRCNLARILGTLGDFKGALDLYKIIGSDLDFGGTCGLALTLFKAGQFYESYQEYGKALQMTEEFDSQVMTAQAIALLNMGKINEAVKLLMTGSQMSVPSVEGLKALCAIALIRADHVLASAVVQELAKIEDPKGDHLADITWLCAAEFFAKDEVKAGCNYIRRTIQKYPWKASLWILLAKAIMWFAPEDTQMASTCVLYAQQLDESLNKDVAPILVQSLLAAGLHCARNGNRNGFSVAQKAYHVHPDDLNSMLNLIPGIHAGALIKQCVIDKAPDNLYFTEMMFLDHVLLELSDQISVSVQQWMWKLRCWCAMNIFSSLEELQIVWKQMLESSCFKEEKNFNTLAYIRTLEGVKLCDVDIVKEGVVQAGGLLSFWQILEEVSIKEGLLEDAEFIAGQCVNLAQSESAREGRLLPMIRLAMYSFKRLMKDLTCGYSLSMFEEAVKEVLELDPLCTTANLMYGIVEALKNKDSKAAPDFLKQVINDDKITGGLSFAASLARQHLLKLIHKKNNSDSEIKCLLADAHLYNDTHTIGVFKTLSVK</sequence>
<dbReference type="PANTHER" id="PTHR15704">
    <property type="entry name" value="SUPERKILLER 3 PROTEIN-RELATED"/>
    <property type="match status" value="1"/>
</dbReference>
<dbReference type="GO" id="GO:0055087">
    <property type="term" value="C:Ski complex"/>
    <property type="evidence" value="ECO:0007669"/>
    <property type="project" value="InterPro"/>
</dbReference>
<keyword evidence="5" id="KW-1185">Reference proteome</keyword>
<dbReference type="InterPro" id="IPR011990">
    <property type="entry name" value="TPR-like_helical_dom_sf"/>
</dbReference>
<dbReference type="Pfam" id="PF13432">
    <property type="entry name" value="TPR_16"/>
    <property type="match status" value="2"/>
</dbReference>
<evidence type="ECO:0000256" key="3">
    <source>
        <dbReference type="PROSITE-ProRule" id="PRU00339"/>
    </source>
</evidence>
<keyword evidence="1" id="KW-0677">Repeat</keyword>
<accession>A0AA36B4D6</accession>
<reference evidence="4" key="1">
    <citation type="submission" date="2023-08" db="EMBL/GenBank/DDBJ databases">
        <authorList>
            <person name="Alioto T."/>
            <person name="Alioto T."/>
            <person name="Gomez Garrido J."/>
        </authorList>
    </citation>
    <scope>NUCLEOTIDE SEQUENCE</scope>
</reference>
<dbReference type="EMBL" id="OX597821">
    <property type="protein sequence ID" value="CAI9726437.1"/>
    <property type="molecule type" value="Genomic_DNA"/>
</dbReference>